<dbReference type="EMBL" id="LRPU01000058">
    <property type="protein sequence ID" value="KXA12846.1"/>
    <property type="molecule type" value="Genomic_DNA"/>
</dbReference>
<keyword evidence="1" id="KW-0812">Transmembrane</keyword>
<proteinExistence type="predicted"/>
<gene>
    <name evidence="2" type="ORF">HMPREF3222_01127</name>
</gene>
<name>A0A133N999_CLOPF</name>
<reference evidence="2 3" key="1">
    <citation type="submission" date="2016-01" db="EMBL/GenBank/DDBJ databases">
        <authorList>
            <person name="Oliw E.H."/>
        </authorList>
    </citation>
    <scope>NUCLEOTIDE SEQUENCE [LARGE SCALE GENOMIC DNA]</scope>
    <source>
        <strain evidence="2 3">MJR7757A</strain>
    </source>
</reference>
<keyword evidence="1" id="KW-0472">Membrane</keyword>
<dbReference type="Proteomes" id="UP000070646">
    <property type="component" value="Unassembled WGS sequence"/>
</dbReference>
<keyword evidence="1" id="KW-1133">Transmembrane helix</keyword>
<evidence type="ECO:0000256" key="1">
    <source>
        <dbReference type="SAM" id="Phobius"/>
    </source>
</evidence>
<evidence type="ECO:0000313" key="3">
    <source>
        <dbReference type="Proteomes" id="UP000070646"/>
    </source>
</evidence>
<accession>A0A133N999</accession>
<dbReference type="AlphaFoldDB" id="A0A133N999"/>
<feature type="transmembrane region" description="Helical" evidence="1">
    <location>
        <begin position="12"/>
        <end position="31"/>
    </location>
</feature>
<sequence length="43" mass="5334">MLLSERRRNTSFFFYIFIYFKGIIFICTLIINKFETNIVKYMV</sequence>
<protein>
    <submittedName>
        <fullName evidence="2">Uncharacterized protein</fullName>
    </submittedName>
</protein>
<comment type="caution">
    <text evidence="2">The sequence shown here is derived from an EMBL/GenBank/DDBJ whole genome shotgun (WGS) entry which is preliminary data.</text>
</comment>
<organism evidence="2 3">
    <name type="scientific">Clostridium perfringens</name>
    <dbReference type="NCBI Taxonomy" id="1502"/>
    <lineage>
        <taxon>Bacteria</taxon>
        <taxon>Bacillati</taxon>
        <taxon>Bacillota</taxon>
        <taxon>Clostridia</taxon>
        <taxon>Eubacteriales</taxon>
        <taxon>Clostridiaceae</taxon>
        <taxon>Clostridium</taxon>
    </lineage>
</organism>
<evidence type="ECO:0000313" key="2">
    <source>
        <dbReference type="EMBL" id="KXA12846.1"/>
    </source>
</evidence>
<dbReference type="PATRIC" id="fig|1502.174.peg.1143"/>